<dbReference type="OrthoDB" id="9790776at2"/>
<organism evidence="1 2">
    <name type="scientific">Rhodohalobacter mucosus</name>
    <dbReference type="NCBI Taxonomy" id="2079485"/>
    <lineage>
        <taxon>Bacteria</taxon>
        <taxon>Pseudomonadati</taxon>
        <taxon>Balneolota</taxon>
        <taxon>Balneolia</taxon>
        <taxon>Balneolales</taxon>
        <taxon>Balneolaceae</taxon>
        <taxon>Rhodohalobacter</taxon>
    </lineage>
</organism>
<evidence type="ECO:0000313" key="1">
    <source>
        <dbReference type="EMBL" id="PWN05290.1"/>
    </source>
</evidence>
<dbReference type="InterPro" id="IPR007485">
    <property type="entry name" value="LPS_assembly_LptE"/>
</dbReference>
<evidence type="ECO:0000313" key="2">
    <source>
        <dbReference type="Proteomes" id="UP000245533"/>
    </source>
</evidence>
<dbReference type="GO" id="GO:0019867">
    <property type="term" value="C:outer membrane"/>
    <property type="evidence" value="ECO:0007669"/>
    <property type="project" value="InterPro"/>
</dbReference>
<reference evidence="1 2" key="1">
    <citation type="submission" date="2018-05" db="EMBL/GenBank/DDBJ databases">
        <title>Rhodohalobacter halophilus gen. nov., sp. nov., a moderately halophilic member of the family Balneolaceae.</title>
        <authorList>
            <person name="Liu Z.-W."/>
        </authorList>
    </citation>
    <scope>NUCLEOTIDE SEQUENCE [LARGE SCALE GENOMIC DNA]</scope>
    <source>
        <strain evidence="1 2">8A47</strain>
    </source>
</reference>
<evidence type="ECO:0008006" key="3">
    <source>
        <dbReference type="Google" id="ProtNLM"/>
    </source>
</evidence>
<gene>
    <name evidence="1" type="ORF">DDZ15_14535</name>
</gene>
<dbReference type="GO" id="GO:0043165">
    <property type="term" value="P:Gram-negative-bacterium-type cell outer membrane assembly"/>
    <property type="evidence" value="ECO:0007669"/>
    <property type="project" value="InterPro"/>
</dbReference>
<dbReference type="EMBL" id="QGGB01000010">
    <property type="protein sequence ID" value="PWN05290.1"/>
    <property type="molecule type" value="Genomic_DNA"/>
</dbReference>
<sequence>MAFNRKSFLTLAVIFTALITAAAGCVRYSFTGTSIPAEVRTIYIPFFPDQSQSGLGDLSDRLNQALVQRFINQSRLSLENDLENADAYIEGAIQNYVNRPFSVAGNEQANLNEVQITVRALFQYADDEEPLWNKNFSGNATYDVLDNPVDGEIEAARQALEQIANNMFNDAVSNW</sequence>
<dbReference type="PROSITE" id="PS51257">
    <property type="entry name" value="PROKAR_LIPOPROTEIN"/>
    <property type="match status" value="1"/>
</dbReference>
<protein>
    <recommendedName>
        <fullName evidence="3">Lipopolysaccharide-assembly</fullName>
    </recommendedName>
</protein>
<name>A0A316TLM6_9BACT</name>
<accession>A0A316TLM6</accession>
<dbReference type="AlphaFoldDB" id="A0A316TLM6"/>
<dbReference type="Gene3D" id="3.30.160.150">
    <property type="entry name" value="Lipoprotein like domain"/>
    <property type="match status" value="1"/>
</dbReference>
<proteinExistence type="predicted"/>
<dbReference type="Pfam" id="PF04390">
    <property type="entry name" value="LptE"/>
    <property type="match status" value="1"/>
</dbReference>
<keyword evidence="2" id="KW-1185">Reference proteome</keyword>
<dbReference type="Proteomes" id="UP000245533">
    <property type="component" value="Unassembled WGS sequence"/>
</dbReference>
<comment type="caution">
    <text evidence="1">The sequence shown here is derived from an EMBL/GenBank/DDBJ whole genome shotgun (WGS) entry which is preliminary data.</text>
</comment>